<name>A0A7W4TLQ1_KINRA</name>
<gene>
    <name evidence="1" type="ORF">FHR75_002008</name>
</gene>
<accession>A0A7W4TLQ1</accession>
<reference evidence="1 2" key="2">
    <citation type="submission" date="2020-08" db="EMBL/GenBank/DDBJ databases">
        <authorList>
            <person name="Partida-Martinez L."/>
            <person name="Huntemann M."/>
            <person name="Clum A."/>
            <person name="Wang J."/>
            <person name="Palaniappan K."/>
            <person name="Ritter S."/>
            <person name="Chen I.-M."/>
            <person name="Stamatis D."/>
            <person name="Reddy T."/>
            <person name="O'Malley R."/>
            <person name="Daum C."/>
            <person name="Shapiro N."/>
            <person name="Ivanova N."/>
            <person name="Kyrpides N."/>
            <person name="Woyke T."/>
        </authorList>
    </citation>
    <scope>NUCLEOTIDE SEQUENCE [LARGE SCALE GENOMIC DNA]</scope>
    <source>
        <strain evidence="1 2">AS2.23</strain>
    </source>
</reference>
<dbReference type="Proteomes" id="UP000533269">
    <property type="component" value="Unassembled WGS sequence"/>
</dbReference>
<protein>
    <submittedName>
        <fullName evidence="1">Uncharacterized protein</fullName>
    </submittedName>
</protein>
<evidence type="ECO:0000313" key="2">
    <source>
        <dbReference type="Proteomes" id="UP000533269"/>
    </source>
</evidence>
<dbReference type="AlphaFoldDB" id="A0A7W4TLQ1"/>
<comment type="caution">
    <text evidence="1">The sequence shown here is derived from an EMBL/GenBank/DDBJ whole genome shotgun (WGS) entry which is preliminary data.</text>
</comment>
<sequence>MDAQLSGSIRLDLLGESQPLRQVRRFVLLQAERAGLAQHGEDAALVTTELLEGAGTGLVPAAVGVDEAEGHLVVNVDLRGRSQVELGEHTRALLSQLTAAWGWEPLDDGVRLWGRLPGGPAEAS</sequence>
<proteinExistence type="predicted"/>
<organism evidence="1 2">
    <name type="scientific">Kineococcus radiotolerans</name>
    <dbReference type="NCBI Taxonomy" id="131568"/>
    <lineage>
        <taxon>Bacteria</taxon>
        <taxon>Bacillati</taxon>
        <taxon>Actinomycetota</taxon>
        <taxon>Actinomycetes</taxon>
        <taxon>Kineosporiales</taxon>
        <taxon>Kineosporiaceae</taxon>
        <taxon>Kineococcus</taxon>
    </lineage>
</organism>
<dbReference type="RefSeq" id="WP_012085529.1">
    <property type="nucleotide sequence ID" value="NZ_JACHVY010000001.1"/>
</dbReference>
<reference evidence="1 2" key="1">
    <citation type="submission" date="2020-08" db="EMBL/GenBank/DDBJ databases">
        <title>The Agave Microbiome: Exploring the role of microbial communities in plant adaptations to desert environments.</title>
        <authorList>
            <person name="Partida-Martinez L.P."/>
        </authorList>
    </citation>
    <scope>NUCLEOTIDE SEQUENCE [LARGE SCALE GENOMIC DNA]</scope>
    <source>
        <strain evidence="1 2">AS2.23</strain>
    </source>
</reference>
<dbReference type="EMBL" id="JACHVY010000001">
    <property type="protein sequence ID" value="MBB2901220.1"/>
    <property type="molecule type" value="Genomic_DNA"/>
</dbReference>
<evidence type="ECO:0000313" key="1">
    <source>
        <dbReference type="EMBL" id="MBB2901220.1"/>
    </source>
</evidence>